<comment type="caution">
    <text evidence="1">The sequence shown here is derived from an EMBL/GenBank/DDBJ whole genome shotgun (WGS) entry which is preliminary data.</text>
</comment>
<name>A0A9P8QSZ9_9HYPO</name>
<evidence type="ECO:0000313" key="1">
    <source>
        <dbReference type="EMBL" id="KAH6608072.1"/>
    </source>
</evidence>
<protein>
    <submittedName>
        <fullName evidence="1">Uncharacterized protein</fullName>
    </submittedName>
</protein>
<dbReference type="AlphaFoldDB" id="A0A9P8QSZ9"/>
<proteinExistence type="predicted"/>
<dbReference type="EMBL" id="JAIWOZ010000003">
    <property type="protein sequence ID" value="KAH6608072.1"/>
    <property type="molecule type" value="Genomic_DNA"/>
</dbReference>
<accession>A0A9P8QSZ9</accession>
<evidence type="ECO:0000313" key="2">
    <source>
        <dbReference type="Proteomes" id="UP000827724"/>
    </source>
</evidence>
<sequence length="149" mass="15877">MRDLLSTSDDADLVNGSNLGAQPAVDAEKLPVNDGGKDEEVKDVATRFPYRCVAVFLLAFFVEAVHLRDLARFVVPSDENDAVRCKRLQAKVPSIDVVPEKNEAGFGALRRCDGADGGRSATPLLFLFVPVPVLVLVDVARAGPASGSL</sequence>
<dbReference type="Proteomes" id="UP000827724">
    <property type="component" value="Unassembled WGS sequence"/>
</dbReference>
<reference evidence="1" key="1">
    <citation type="submission" date="2021-08" db="EMBL/GenBank/DDBJ databases">
        <title>Chromosome-Level Trichoderma cornu-damae using Hi-C Data.</title>
        <authorList>
            <person name="Kim C.S."/>
        </authorList>
    </citation>
    <scope>NUCLEOTIDE SEQUENCE</scope>
    <source>
        <strain evidence="1">KA19-0412C</strain>
    </source>
</reference>
<keyword evidence="2" id="KW-1185">Reference proteome</keyword>
<gene>
    <name evidence="1" type="ORF">Trco_004385</name>
</gene>
<dbReference type="OrthoDB" id="10641956at2759"/>
<organism evidence="1 2">
    <name type="scientific">Trichoderma cornu-damae</name>
    <dbReference type="NCBI Taxonomy" id="654480"/>
    <lineage>
        <taxon>Eukaryota</taxon>
        <taxon>Fungi</taxon>
        <taxon>Dikarya</taxon>
        <taxon>Ascomycota</taxon>
        <taxon>Pezizomycotina</taxon>
        <taxon>Sordariomycetes</taxon>
        <taxon>Hypocreomycetidae</taxon>
        <taxon>Hypocreales</taxon>
        <taxon>Hypocreaceae</taxon>
        <taxon>Trichoderma</taxon>
    </lineage>
</organism>